<evidence type="ECO:0000313" key="6">
    <source>
        <dbReference type="EMBL" id="ABG64032.1"/>
    </source>
</evidence>
<dbReference type="Gene3D" id="3.40.50.720">
    <property type="entry name" value="NAD(P)-binding Rossmann-like Domain"/>
    <property type="match status" value="1"/>
</dbReference>
<dbReference type="EMBL" id="CP000390">
    <property type="protein sequence ID" value="ABG64032.1"/>
    <property type="molecule type" value="Genomic_DNA"/>
</dbReference>
<feature type="domain" description="3-hydroxyacyl-CoA dehydrogenase C-terminal" evidence="4">
    <location>
        <begin position="194"/>
        <end position="281"/>
    </location>
</feature>
<dbReference type="PANTHER" id="PTHR48075:SF1">
    <property type="entry name" value="LAMBDA-CRYSTALLIN HOMOLOG"/>
    <property type="match status" value="1"/>
</dbReference>
<organism evidence="6">
    <name type="scientific">Chelativorans sp. (strain BNC1)</name>
    <dbReference type="NCBI Taxonomy" id="266779"/>
    <lineage>
        <taxon>Bacteria</taxon>
        <taxon>Pseudomonadati</taxon>
        <taxon>Pseudomonadota</taxon>
        <taxon>Alphaproteobacteria</taxon>
        <taxon>Hyphomicrobiales</taxon>
        <taxon>Phyllobacteriaceae</taxon>
        <taxon>Chelativorans</taxon>
    </lineage>
</organism>
<protein>
    <submittedName>
        <fullName evidence="6">3-hydroxyacyl-CoA dehydrogenase, NAD-binding protein</fullName>
    </submittedName>
</protein>
<dbReference type="Pfam" id="PF02737">
    <property type="entry name" value="3HCDH_N"/>
    <property type="match status" value="1"/>
</dbReference>
<keyword evidence="3" id="KW-0812">Transmembrane</keyword>
<name>Q11EZ3_CHESB</name>
<sequence precursor="true">MGGRMTSHPHASISIVGAGSIGVAFAVLFASRGASVRIWDALPDAFDRAANELRSRLEMLAKASALSEPPDEISSRISWHRNLAEALDGADLVQECAPENIDLKVDLFRWLADLTPDHVVLASSSSALIASLIAPDIEIRRRVLVGHPGNPPYLIPVIEVVPSPETAQAIIDRAFEIYRNSHLKPVLVRREVEGFIFNRLQGAVLREAYCLVRDGIASVDDIDEVMRSGLGRRWSVIGPFETADLNTRGGIASHAEKMGPAYARMGAERGQNDPWTPDLVDEVTRQRREIMPLDQWEARVRWRDEQLLKAKLARDLNR</sequence>
<keyword evidence="2" id="KW-0560">Oxidoreductase</keyword>
<evidence type="ECO:0000256" key="1">
    <source>
        <dbReference type="ARBA" id="ARBA00009463"/>
    </source>
</evidence>
<dbReference type="GO" id="GO:0006631">
    <property type="term" value="P:fatty acid metabolic process"/>
    <property type="evidence" value="ECO:0007669"/>
    <property type="project" value="InterPro"/>
</dbReference>
<dbReference type="SUPFAM" id="SSF48179">
    <property type="entry name" value="6-phosphogluconate dehydrogenase C-terminal domain-like"/>
    <property type="match status" value="1"/>
</dbReference>
<gene>
    <name evidence="6" type="ordered locus">Meso_2655</name>
</gene>
<dbReference type="InterPro" id="IPR008927">
    <property type="entry name" value="6-PGluconate_DH-like_C_sf"/>
</dbReference>
<dbReference type="SUPFAM" id="SSF51735">
    <property type="entry name" value="NAD(P)-binding Rossmann-fold domains"/>
    <property type="match status" value="1"/>
</dbReference>
<reference evidence="6" key="1">
    <citation type="submission" date="2006-06" db="EMBL/GenBank/DDBJ databases">
        <title>Complete sequence of chromosome of Chelativorans sp. BNC1.</title>
        <authorList>
            <consortium name="US DOE Joint Genome Institute"/>
            <person name="Copeland A."/>
            <person name="Lucas S."/>
            <person name="Lapidus A."/>
            <person name="Barry K."/>
            <person name="Detter J.C."/>
            <person name="Glavina del Rio T."/>
            <person name="Hammon N."/>
            <person name="Israni S."/>
            <person name="Dalin E."/>
            <person name="Tice H."/>
            <person name="Pitluck S."/>
            <person name="Chertkov O."/>
            <person name="Brettin T."/>
            <person name="Bruce D."/>
            <person name="Han C."/>
            <person name="Tapia R."/>
            <person name="Gilna P."/>
            <person name="Schmutz J."/>
            <person name="Larimer F."/>
            <person name="Land M."/>
            <person name="Hauser L."/>
            <person name="Kyrpides N."/>
            <person name="Mikhailova N."/>
            <person name="Richardson P."/>
        </authorList>
    </citation>
    <scope>NUCLEOTIDE SEQUENCE</scope>
    <source>
        <strain evidence="6">BNC1</strain>
    </source>
</reference>
<feature type="transmembrane region" description="Helical" evidence="3">
    <location>
        <begin position="12"/>
        <end position="30"/>
    </location>
</feature>
<keyword evidence="3" id="KW-0472">Membrane</keyword>
<dbReference type="InterPro" id="IPR036291">
    <property type="entry name" value="NAD(P)-bd_dom_sf"/>
</dbReference>
<dbReference type="eggNOG" id="COG1250">
    <property type="taxonomic scope" value="Bacteria"/>
</dbReference>
<dbReference type="InterPro" id="IPR006108">
    <property type="entry name" value="3HC_DH_C"/>
</dbReference>
<dbReference type="InterPro" id="IPR006176">
    <property type="entry name" value="3-OHacyl-CoA_DH_NAD-bd"/>
</dbReference>
<dbReference type="NCBIfam" id="NF004783">
    <property type="entry name" value="PRK06129.1"/>
    <property type="match status" value="1"/>
</dbReference>
<dbReference type="GO" id="GO:0050104">
    <property type="term" value="F:L-gulonate 3-dehydrogenase activity"/>
    <property type="evidence" value="ECO:0007669"/>
    <property type="project" value="TreeGrafter"/>
</dbReference>
<dbReference type="AlphaFoldDB" id="Q11EZ3"/>
<dbReference type="Gene3D" id="1.10.1040.10">
    <property type="entry name" value="N-(1-d-carboxylethyl)-l-norvaline Dehydrogenase, domain 2"/>
    <property type="match status" value="1"/>
</dbReference>
<accession>Q11EZ3</accession>
<dbReference type="GO" id="GO:0070403">
    <property type="term" value="F:NAD+ binding"/>
    <property type="evidence" value="ECO:0007669"/>
    <property type="project" value="InterPro"/>
</dbReference>
<evidence type="ECO:0000256" key="3">
    <source>
        <dbReference type="SAM" id="Phobius"/>
    </source>
</evidence>
<dbReference type="Pfam" id="PF00725">
    <property type="entry name" value="3HCDH"/>
    <property type="match status" value="1"/>
</dbReference>
<feature type="domain" description="3-hydroxyacyl-CoA dehydrogenase NAD binding" evidence="5">
    <location>
        <begin position="13"/>
        <end position="190"/>
    </location>
</feature>
<evidence type="ECO:0000259" key="4">
    <source>
        <dbReference type="Pfam" id="PF00725"/>
    </source>
</evidence>
<proteinExistence type="inferred from homology"/>
<dbReference type="InterPro" id="IPR013328">
    <property type="entry name" value="6PGD_dom2"/>
</dbReference>
<dbReference type="KEGG" id="mes:Meso_2655"/>
<comment type="similarity">
    <text evidence="1">Belongs to the 3-hydroxyacyl-CoA dehydrogenase family.</text>
</comment>
<dbReference type="InterPro" id="IPR006180">
    <property type="entry name" value="3-OHacyl-CoA_DH_CS"/>
</dbReference>
<evidence type="ECO:0000256" key="2">
    <source>
        <dbReference type="ARBA" id="ARBA00023002"/>
    </source>
</evidence>
<dbReference type="STRING" id="266779.Meso_2655"/>
<keyword evidence="3" id="KW-1133">Transmembrane helix</keyword>
<evidence type="ECO:0000259" key="5">
    <source>
        <dbReference type="Pfam" id="PF02737"/>
    </source>
</evidence>
<dbReference type="HOGENOM" id="CLU_009834_0_1_5"/>
<dbReference type="PANTHER" id="PTHR48075">
    <property type="entry name" value="3-HYDROXYACYL-COA DEHYDROGENASE FAMILY PROTEIN"/>
    <property type="match status" value="1"/>
</dbReference>
<dbReference type="PROSITE" id="PS00067">
    <property type="entry name" value="3HCDH"/>
    <property type="match status" value="1"/>
</dbReference>